<dbReference type="PANTHER" id="PTHR34581">
    <property type="entry name" value="PTS SYSTEM N,N'-DIACETYLCHITOBIOSE-SPECIFIC EIIB COMPONENT"/>
    <property type="match status" value="1"/>
</dbReference>
<evidence type="ECO:0000256" key="6">
    <source>
        <dbReference type="ARBA" id="ARBA00022777"/>
    </source>
</evidence>
<dbReference type="InterPro" id="IPR051819">
    <property type="entry name" value="PTS_sugar-specific_EIIB"/>
</dbReference>
<keyword evidence="5" id="KW-0598">Phosphotransferase system</keyword>
<evidence type="ECO:0000256" key="7">
    <source>
        <dbReference type="PROSITE-ProRule" id="PRU00423"/>
    </source>
</evidence>
<dbReference type="SUPFAM" id="SSF52794">
    <property type="entry name" value="PTS system IIB component-like"/>
    <property type="match status" value="1"/>
</dbReference>
<dbReference type="CDD" id="cd05564">
    <property type="entry name" value="PTS_IIB_chitobiose_lichenan"/>
    <property type="match status" value="1"/>
</dbReference>
<dbReference type="RefSeq" id="WP_132967996.1">
    <property type="nucleotide sequence ID" value="NZ_LEKL01000011.1"/>
</dbReference>
<dbReference type="PANTHER" id="PTHR34581:SF2">
    <property type="entry name" value="PTS SYSTEM N,N'-DIACETYLCHITOBIOSE-SPECIFIC EIIB COMPONENT"/>
    <property type="match status" value="1"/>
</dbReference>
<proteinExistence type="predicted"/>
<reference evidence="10 12" key="2">
    <citation type="submission" date="2019-05" db="EMBL/GenBank/DDBJ databases">
        <title>Pasteurellaceae isolates from reptiles.</title>
        <authorList>
            <person name="Bojesen A.M."/>
            <person name="Lund E."/>
        </authorList>
    </citation>
    <scope>NUCLEOTIDE SEQUENCE [LARGE SCALE GENOMIC DNA]</scope>
    <source>
        <strain evidence="10 12">ELNT2x</strain>
    </source>
</reference>
<organism evidence="9 11">
    <name type="scientific">Testudinibacter aquarius</name>
    <dbReference type="NCBI Taxonomy" id="1524974"/>
    <lineage>
        <taxon>Bacteria</taxon>
        <taxon>Pseudomonadati</taxon>
        <taxon>Pseudomonadota</taxon>
        <taxon>Gammaproteobacteria</taxon>
        <taxon>Pasteurellales</taxon>
        <taxon>Pasteurellaceae</taxon>
        <taxon>Testudinibacter</taxon>
    </lineage>
</organism>
<dbReference type="EMBL" id="VDGV01000137">
    <property type="protein sequence ID" value="TNG87898.1"/>
    <property type="molecule type" value="Genomic_DNA"/>
</dbReference>
<dbReference type="InterPro" id="IPR036095">
    <property type="entry name" value="PTS_EIIB-like_sf"/>
</dbReference>
<gene>
    <name evidence="9" type="ORF">EDC16_11355</name>
    <name evidence="10" type="ORF">FHQ21_11695</name>
</gene>
<evidence type="ECO:0000313" key="10">
    <source>
        <dbReference type="EMBL" id="TNG87898.1"/>
    </source>
</evidence>
<evidence type="ECO:0000259" key="8">
    <source>
        <dbReference type="PROSITE" id="PS51100"/>
    </source>
</evidence>
<accession>A0A4R3Y0Y3</accession>
<protein>
    <submittedName>
        <fullName evidence="10">PTS sugar transporter subunit IIB</fullName>
    </submittedName>
    <submittedName>
        <fullName evidence="9">PTS system cellobiose-specific IIB component</fullName>
    </submittedName>
</protein>
<reference evidence="9 11" key="1">
    <citation type="submission" date="2019-03" db="EMBL/GenBank/DDBJ databases">
        <title>Genomic Encyclopedia of Type Strains, Phase IV (KMG-IV): sequencing the most valuable type-strain genomes for metagenomic binning, comparative biology and taxonomic classification.</title>
        <authorList>
            <person name="Goeker M."/>
        </authorList>
    </citation>
    <scope>NUCLEOTIDE SEQUENCE [LARGE SCALE GENOMIC DNA]</scope>
    <source>
        <strain evidence="9 11">DSM 28140</strain>
    </source>
</reference>
<evidence type="ECO:0000256" key="5">
    <source>
        <dbReference type="ARBA" id="ARBA00022683"/>
    </source>
</evidence>
<feature type="domain" description="PTS EIIB type-3" evidence="8">
    <location>
        <begin position="1"/>
        <end position="104"/>
    </location>
</feature>
<dbReference type="InterPro" id="IPR013012">
    <property type="entry name" value="PTS_EIIB_3"/>
</dbReference>
<dbReference type="Proteomes" id="UP000294619">
    <property type="component" value="Unassembled WGS sequence"/>
</dbReference>
<evidence type="ECO:0000313" key="12">
    <source>
        <dbReference type="Proteomes" id="UP000305526"/>
    </source>
</evidence>
<dbReference type="EMBL" id="SMCP01000013">
    <property type="protein sequence ID" value="TCV83854.1"/>
    <property type="molecule type" value="Genomic_DNA"/>
</dbReference>
<name>A0A4R3Y0Y3_9PAST</name>
<dbReference type="AlphaFoldDB" id="A0A4R3Y0Y3"/>
<sequence length="104" mass="11673">MKSILLVCDLGMSTSLVVKKMLNAAQKRGLEINIQAKGSQDFRTLIQQFDCALLGPQIAYKLSDFQNIANEYNKKVDCINMMDYGMTDGEKILDHALSLLEDIK</sequence>
<dbReference type="InterPro" id="IPR003501">
    <property type="entry name" value="PTS_EIIB_2/3"/>
</dbReference>
<evidence type="ECO:0000256" key="3">
    <source>
        <dbReference type="ARBA" id="ARBA00022597"/>
    </source>
</evidence>
<dbReference type="GO" id="GO:0016301">
    <property type="term" value="F:kinase activity"/>
    <property type="evidence" value="ECO:0007669"/>
    <property type="project" value="UniProtKB-KW"/>
</dbReference>
<evidence type="ECO:0000256" key="4">
    <source>
        <dbReference type="ARBA" id="ARBA00022679"/>
    </source>
</evidence>
<keyword evidence="6" id="KW-0418">Kinase</keyword>
<evidence type="ECO:0000313" key="9">
    <source>
        <dbReference type="EMBL" id="TCV83854.1"/>
    </source>
</evidence>
<keyword evidence="4" id="KW-0808">Transferase</keyword>
<evidence type="ECO:0000256" key="2">
    <source>
        <dbReference type="ARBA" id="ARBA00022553"/>
    </source>
</evidence>
<dbReference type="GO" id="GO:0008982">
    <property type="term" value="F:protein-N(PI)-phosphohistidine-sugar phosphotransferase activity"/>
    <property type="evidence" value="ECO:0007669"/>
    <property type="project" value="InterPro"/>
</dbReference>
<keyword evidence="3 10" id="KW-0762">Sugar transport</keyword>
<dbReference type="Proteomes" id="UP000305526">
    <property type="component" value="Unassembled WGS sequence"/>
</dbReference>
<keyword evidence="1" id="KW-0813">Transport</keyword>
<comment type="caution">
    <text evidence="9">The sequence shown here is derived from an EMBL/GenBank/DDBJ whole genome shotgun (WGS) entry which is preliminary data.</text>
</comment>
<evidence type="ECO:0000256" key="1">
    <source>
        <dbReference type="ARBA" id="ARBA00022448"/>
    </source>
</evidence>
<keyword evidence="2" id="KW-0597">Phosphoprotein</keyword>
<feature type="modified residue" description="Phosphocysteine; by EIIA" evidence="7">
    <location>
        <position position="8"/>
    </location>
</feature>
<dbReference type="Gene3D" id="3.40.50.2300">
    <property type="match status" value="1"/>
</dbReference>
<dbReference type="GO" id="GO:0009401">
    <property type="term" value="P:phosphoenolpyruvate-dependent sugar phosphotransferase system"/>
    <property type="evidence" value="ECO:0007669"/>
    <property type="project" value="UniProtKB-KW"/>
</dbReference>
<dbReference type="Pfam" id="PF02302">
    <property type="entry name" value="PTS_IIB"/>
    <property type="match status" value="1"/>
</dbReference>
<keyword evidence="12" id="KW-1185">Reference proteome</keyword>
<dbReference type="PROSITE" id="PS51100">
    <property type="entry name" value="PTS_EIIB_TYPE_3"/>
    <property type="match status" value="1"/>
</dbReference>
<evidence type="ECO:0000313" key="11">
    <source>
        <dbReference type="Proteomes" id="UP000294619"/>
    </source>
</evidence>